<feature type="compositionally biased region" description="Low complexity" evidence="1">
    <location>
        <begin position="554"/>
        <end position="565"/>
    </location>
</feature>
<sequence>MGSVEESSDISTRNILPTTQDVNDASSKNDGRDKTDVDGSKTSVMELFSWISEFKKMCRASLSQRSMASLVQLMNYYTRNVCQNVNECYTKPFRAAKLKESISEALLFFLYYCRELSEVQDRTVYLVKMSDLLSMYMDMELKASKTGKEHRSKITARLTSCLYVYLENSTEHLLNTLIKVRFMSRNYQDILDPIITKIFKSIPERPDSDLMYVRYLLGYRLWKKVNSDAAVKSQINVTAVSSLGQPPTALPSFLTKYVLPKVPKSQINSTKFLLLHKFDVEQSCRQFARYCTLTRNDDSRDKDMQTLGANDVYKDAVRIGNSIDSRVSEKIRETESELSSATIAVGNGATVFKESNEIVVESTKETTGQEVSGLPVSRTSRTIKVLPRRKPKKKTSEIVIIDLTSEEVSEVVIKKRKRKRLAWVQEAKKRINMKAVKAARKKEKRKRIGIKVNGGSDAILSSVHQLEDTFNFQSLSVNEDSEPKDMQYACVTSDSGIDGDKVESSGCDLSPTRNVDHPIDEGSTAMAATMTTPINNSTSSIPAVITGKTVIADSSSTDIPHSTSSSRDKESFSSATGYSRETISEVSNALSNISKYYDSDSALEVSSDANPDSSSVSNYRNNNNQDKKSDAGLGSDSESDRSKTIEVHKVSPEITKYLTEIQSPLNVSLNLRNAEDNVHNRSSKIELTDEEDQSSHSPESSIRVNLETRTEAICKNEKDHHPTVNLHNAKLPARGNYTAVVSYELGVDSKLIRNTSEQKPLEEKLMYKRQERKVKKRTNETCETDGIVKDGKQDGGITNVTEYFTVDTIIRDKFPKGQRVNMDISSSSITQTTTGNSAQKIFEERDSAYDSRFNGNSFSAESTEYQEHIDGLSLLASVSQQVPHLMARPKIVSGSTETVLIKRNIDDETDTSDSSNTVIQFCENPPTEIINEIVGIYPEDALDKVALQVEVTSTEADSTENNSLNVVPIVMDSAADLSGSIVQNNLVSIESHGQPVKECTNVILNGETIVLLQKSPNSNLYIINKAVENKADLEEGTTGLREEDSIKEENLLCSEVMDSTGYTELVHNNRQLPWKENKSLLASNMAVKVEPEEDNNSTLYYEDPRYKSSYKYNSYRCDEEPVKSDNQMVELSNLQHSDTSNSITELKPTLHASPPAIRHQPGQAVYQDSALSTKKKKKSKGKRKSKVTSNTNLSCKTANVKQEFNACTNNASNHQTSDYGIQSGCPVAAQHPLHIPVTHPTTLPSIYGTVSATTDLLVPYHKHCSSMPCGIAVNSPPAIHSHTKSASAAPGRTHCTCLNCTYGVITHCSQCILPAADTNHTPYIQANSYFLPSHPAAVQASVVKDDESKMNDDVLTKLYDDQLLHKIEKSIFNDKPNQEADVKYRQELANKLPLKKRLKAHAMMSMSYEHTHGKVEKPVNYPSTPMMSIAALEAQAASPTSGQDRDSPLDPSSLEDEPLSHYHNRDMIRRDYCKDITHVPNGHHNQTDDRSRKLDHLGGKANGQSNGCHKVCCQRGVKRPAQNNKDISSSSPSSIKRLATGLITQVKTPKKLSTAQEAARRTRSSKRNVPKVNYSCLDVDPEWNLSGESKRRRKRTSR</sequence>
<feature type="region of interest" description="Disordered" evidence="1">
    <location>
        <begin position="1477"/>
        <end position="1506"/>
    </location>
</feature>
<feature type="compositionally biased region" description="Basic and acidic residues" evidence="1">
    <location>
        <begin position="638"/>
        <end position="647"/>
    </location>
</feature>
<dbReference type="RefSeq" id="XP_015598325.1">
    <property type="nucleotide sequence ID" value="XM_015742839.2"/>
</dbReference>
<feature type="compositionally biased region" description="Basic and acidic residues" evidence="1">
    <location>
        <begin position="1485"/>
        <end position="1498"/>
    </location>
</feature>
<evidence type="ECO:0000313" key="3">
    <source>
        <dbReference type="RefSeq" id="XP_015598325.1"/>
    </source>
</evidence>
<name>A0AAJ7BZT3_CEPCN</name>
<evidence type="ECO:0000256" key="1">
    <source>
        <dbReference type="SAM" id="MobiDB-lite"/>
    </source>
</evidence>
<feature type="region of interest" description="Disordered" evidence="1">
    <location>
        <begin position="500"/>
        <end position="519"/>
    </location>
</feature>
<feature type="region of interest" description="Disordered" evidence="1">
    <location>
        <begin position="1"/>
        <end position="38"/>
    </location>
</feature>
<feature type="compositionally biased region" description="Polar residues" evidence="1">
    <location>
        <begin position="572"/>
        <end position="581"/>
    </location>
</feature>
<feature type="region of interest" description="Disordered" evidence="1">
    <location>
        <begin position="1548"/>
        <end position="1572"/>
    </location>
</feature>
<feature type="region of interest" description="Disordered" evidence="1">
    <location>
        <begin position="680"/>
        <end position="705"/>
    </location>
</feature>
<protein>
    <submittedName>
        <fullName evidence="3">Uncharacterized protein LOC107269228 isoform X1</fullName>
    </submittedName>
</protein>
<feature type="compositionally biased region" description="Basic residues" evidence="1">
    <location>
        <begin position="1173"/>
        <end position="1186"/>
    </location>
</feature>
<keyword evidence="2" id="KW-1185">Reference proteome</keyword>
<feature type="region of interest" description="Disordered" evidence="1">
    <location>
        <begin position="554"/>
        <end position="581"/>
    </location>
</feature>
<evidence type="ECO:0000313" key="2">
    <source>
        <dbReference type="Proteomes" id="UP000694920"/>
    </source>
</evidence>
<feature type="compositionally biased region" description="Low complexity" evidence="1">
    <location>
        <begin position="605"/>
        <end position="624"/>
    </location>
</feature>
<reference evidence="3" key="1">
    <citation type="submission" date="2025-08" db="UniProtKB">
        <authorList>
            <consortium name="RefSeq"/>
        </authorList>
    </citation>
    <scope>IDENTIFICATION</scope>
</reference>
<feature type="region of interest" description="Disordered" evidence="1">
    <location>
        <begin position="1433"/>
        <end position="1463"/>
    </location>
</feature>
<feature type="region of interest" description="Disordered" evidence="1">
    <location>
        <begin position="1152"/>
        <end position="1190"/>
    </location>
</feature>
<gene>
    <name evidence="3" type="primary">LOC107269228</name>
</gene>
<feature type="compositionally biased region" description="Basic and acidic residues" evidence="1">
    <location>
        <begin position="27"/>
        <end position="38"/>
    </location>
</feature>
<dbReference type="GeneID" id="107269228"/>
<dbReference type="KEGG" id="ccin:107269228"/>
<feature type="region of interest" description="Disordered" evidence="1">
    <location>
        <begin position="604"/>
        <end position="647"/>
    </location>
</feature>
<proteinExistence type="predicted"/>
<dbReference type="Proteomes" id="UP000694920">
    <property type="component" value="Unplaced"/>
</dbReference>
<organism evidence="2 3">
    <name type="scientific">Cephus cinctus</name>
    <name type="common">Wheat stem sawfly</name>
    <dbReference type="NCBI Taxonomy" id="211228"/>
    <lineage>
        <taxon>Eukaryota</taxon>
        <taxon>Metazoa</taxon>
        <taxon>Ecdysozoa</taxon>
        <taxon>Arthropoda</taxon>
        <taxon>Hexapoda</taxon>
        <taxon>Insecta</taxon>
        <taxon>Pterygota</taxon>
        <taxon>Neoptera</taxon>
        <taxon>Endopterygota</taxon>
        <taxon>Hymenoptera</taxon>
        <taxon>Cephoidea</taxon>
        <taxon>Cephidae</taxon>
        <taxon>Cephus</taxon>
    </lineage>
</organism>
<accession>A0AAJ7BZT3</accession>
<feature type="compositionally biased region" description="Polar residues" evidence="1">
    <location>
        <begin position="9"/>
        <end position="26"/>
    </location>
</feature>